<name>Q84YS2_ORYSJ</name>
<accession>Q84YS2</accession>
<gene>
    <name evidence="2" type="primary">OSJNBa0027N13.114</name>
</gene>
<reference evidence="3" key="1">
    <citation type="journal article" date="2005" name="Nature">
        <title>The map-based sequence of the rice genome.</title>
        <authorList>
            <consortium name="International rice genome sequencing project (IRGSP)"/>
            <person name="Matsumoto T."/>
            <person name="Wu J."/>
            <person name="Kanamori H."/>
            <person name="Katayose Y."/>
            <person name="Fujisawa M."/>
            <person name="Namiki N."/>
            <person name="Mizuno H."/>
            <person name="Yamamoto K."/>
            <person name="Antonio B.A."/>
            <person name="Baba T."/>
            <person name="Sakata K."/>
            <person name="Nagamura Y."/>
            <person name="Aoki H."/>
            <person name="Arikawa K."/>
            <person name="Arita K."/>
            <person name="Bito T."/>
            <person name="Chiden Y."/>
            <person name="Fujitsuka N."/>
            <person name="Fukunaka R."/>
            <person name="Hamada M."/>
            <person name="Harada C."/>
            <person name="Hayashi A."/>
            <person name="Hijishita S."/>
            <person name="Honda M."/>
            <person name="Hosokawa S."/>
            <person name="Ichikawa Y."/>
            <person name="Idonuma A."/>
            <person name="Iijima M."/>
            <person name="Ikeda M."/>
            <person name="Ikeno M."/>
            <person name="Ito K."/>
            <person name="Ito S."/>
            <person name="Ito T."/>
            <person name="Ito Y."/>
            <person name="Ito Y."/>
            <person name="Iwabuchi A."/>
            <person name="Kamiya K."/>
            <person name="Karasawa W."/>
            <person name="Kurita K."/>
            <person name="Katagiri S."/>
            <person name="Kikuta A."/>
            <person name="Kobayashi H."/>
            <person name="Kobayashi N."/>
            <person name="Machita K."/>
            <person name="Maehara T."/>
            <person name="Masukawa M."/>
            <person name="Mizubayashi T."/>
            <person name="Mukai Y."/>
            <person name="Nagasaki H."/>
            <person name="Nagata Y."/>
            <person name="Naito S."/>
            <person name="Nakashima M."/>
            <person name="Nakama Y."/>
            <person name="Nakamichi Y."/>
            <person name="Nakamura M."/>
            <person name="Meguro A."/>
            <person name="Negishi M."/>
            <person name="Ohta I."/>
            <person name="Ohta T."/>
            <person name="Okamoto M."/>
            <person name="Ono N."/>
            <person name="Saji S."/>
            <person name="Sakaguchi M."/>
            <person name="Sakai K."/>
            <person name="Shibata M."/>
            <person name="Shimokawa T."/>
            <person name="Song J."/>
            <person name="Takazaki Y."/>
            <person name="Terasawa K."/>
            <person name="Tsugane M."/>
            <person name="Tsuji K."/>
            <person name="Ueda S."/>
            <person name="Waki K."/>
            <person name="Yamagata H."/>
            <person name="Yamamoto M."/>
            <person name="Yamamoto S."/>
            <person name="Yamane H."/>
            <person name="Yoshiki S."/>
            <person name="Yoshihara R."/>
            <person name="Yukawa K."/>
            <person name="Zhong H."/>
            <person name="Yano M."/>
            <person name="Yuan Q."/>
            <person name="Ouyang S."/>
            <person name="Liu J."/>
            <person name="Jones K.M."/>
            <person name="Gansberger K."/>
            <person name="Moffat K."/>
            <person name="Hill J."/>
            <person name="Bera J."/>
            <person name="Fadrosh D."/>
            <person name="Jin S."/>
            <person name="Johri S."/>
            <person name="Kim M."/>
            <person name="Overton L."/>
            <person name="Reardon M."/>
            <person name="Tsitrin T."/>
            <person name="Vuong H."/>
            <person name="Weaver B."/>
            <person name="Ciecko A."/>
            <person name="Tallon L."/>
            <person name="Jackson J."/>
            <person name="Pai G."/>
            <person name="Aken S.V."/>
            <person name="Utterback T."/>
            <person name="Reidmuller S."/>
            <person name="Feldblyum T."/>
            <person name="Hsiao J."/>
            <person name="Zismann V."/>
            <person name="Iobst S."/>
            <person name="de Vazeille A.R."/>
            <person name="Buell C.R."/>
            <person name="Ying K."/>
            <person name="Li Y."/>
            <person name="Lu T."/>
            <person name="Huang Y."/>
            <person name="Zhao Q."/>
            <person name="Feng Q."/>
            <person name="Zhang L."/>
            <person name="Zhu J."/>
            <person name="Weng Q."/>
            <person name="Mu J."/>
            <person name="Lu Y."/>
            <person name="Fan D."/>
            <person name="Liu Y."/>
            <person name="Guan J."/>
            <person name="Zhang Y."/>
            <person name="Yu S."/>
            <person name="Liu X."/>
            <person name="Zhang Y."/>
            <person name="Hong G."/>
            <person name="Han B."/>
            <person name="Choisne N."/>
            <person name="Demange N."/>
            <person name="Orjeda G."/>
            <person name="Samain S."/>
            <person name="Cattolico L."/>
            <person name="Pelletier E."/>
            <person name="Couloux A."/>
            <person name="Segurens B."/>
            <person name="Wincker P."/>
            <person name="D'Hont A."/>
            <person name="Scarpelli C."/>
            <person name="Weissenbach J."/>
            <person name="Salanoubat M."/>
            <person name="Quetier F."/>
            <person name="Yu Y."/>
            <person name="Kim H.R."/>
            <person name="Rambo T."/>
            <person name="Currie J."/>
            <person name="Collura K."/>
            <person name="Luo M."/>
            <person name="Yang T."/>
            <person name="Ammiraju J.S.S."/>
            <person name="Engler F."/>
            <person name="Soderlund C."/>
            <person name="Wing R.A."/>
            <person name="Palmer L.E."/>
            <person name="de la Bastide M."/>
            <person name="Spiegel L."/>
            <person name="Nascimento L."/>
            <person name="Zutavern T."/>
            <person name="O'Shaughnessy A."/>
            <person name="Dike S."/>
            <person name="Dedhia N."/>
            <person name="Preston R."/>
            <person name="Balija V."/>
            <person name="McCombie W.R."/>
            <person name="Chow T."/>
            <person name="Chen H."/>
            <person name="Chung M."/>
            <person name="Chen C."/>
            <person name="Shaw J."/>
            <person name="Wu H."/>
            <person name="Hsiao K."/>
            <person name="Chao Y."/>
            <person name="Chu M."/>
            <person name="Cheng C."/>
            <person name="Hour A."/>
            <person name="Lee P."/>
            <person name="Lin S."/>
            <person name="Lin Y."/>
            <person name="Liou J."/>
            <person name="Liu S."/>
            <person name="Hsing Y."/>
            <person name="Raghuvanshi S."/>
            <person name="Mohanty A."/>
            <person name="Bharti A.K."/>
            <person name="Gaur A."/>
            <person name="Gupta V."/>
            <person name="Kumar D."/>
            <person name="Ravi V."/>
            <person name="Vij S."/>
            <person name="Kapur A."/>
            <person name="Khurana P."/>
            <person name="Khurana P."/>
            <person name="Khurana J.P."/>
            <person name="Tyagi A.K."/>
            <person name="Gaikwad K."/>
            <person name="Singh A."/>
            <person name="Dalal V."/>
            <person name="Srivastava S."/>
            <person name="Dixit A."/>
            <person name="Pal A.K."/>
            <person name="Ghazi I.A."/>
            <person name="Yadav M."/>
            <person name="Pandit A."/>
            <person name="Bhargava A."/>
            <person name="Sureshbabu K."/>
            <person name="Batra K."/>
            <person name="Sharma T.R."/>
            <person name="Mohapatra T."/>
            <person name="Singh N.K."/>
            <person name="Messing J."/>
            <person name="Nelson A.B."/>
            <person name="Fuks G."/>
            <person name="Kavchok S."/>
            <person name="Keizer G."/>
            <person name="Linton E."/>
            <person name="Llaca V."/>
            <person name="Song R."/>
            <person name="Tanyolac B."/>
            <person name="Young S."/>
            <person name="Ho-Il K."/>
            <person name="Hahn J.H."/>
            <person name="Sangsakoo G."/>
            <person name="Vanavichit A."/>
            <person name="de Mattos Luiz.A.T."/>
            <person name="Zimmer P.D."/>
            <person name="Malone G."/>
            <person name="Dellagostin O."/>
            <person name="de Oliveira A.C."/>
            <person name="Bevan M."/>
            <person name="Bancroft I."/>
            <person name="Minx P."/>
            <person name="Cordum H."/>
            <person name="Wilson R."/>
            <person name="Cheng Z."/>
            <person name="Jin W."/>
            <person name="Jiang J."/>
            <person name="Leong S.A."/>
            <person name="Iwama H."/>
            <person name="Gojobori T."/>
            <person name="Itoh T."/>
            <person name="Niimura Y."/>
            <person name="Fujii Y."/>
            <person name="Habara T."/>
            <person name="Sakai H."/>
            <person name="Sato Y."/>
            <person name="Wilson G."/>
            <person name="Kumar K."/>
            <person name="McCouch S."/>
            <person name="Juretic N."/>
            <person name="Hoen D."/>
            <person name="Wright S."/>
            <person name="Bruskiewich R."/>
            <person name="Bureau T."/>
            <person name="Miyao A."/>
            <person name="Hirochika H."/>
            <person name="Nishikawa T."/>
            <person name="Kadowaki K."/>
            <person name="Sugiura M."/>
            <person name="Burr B."/>
            <person name="Sasaki T."/>
        </authorList>
    </citation>
    <scope>NUCLEOTIDE SEQUENCE [LARGE SCALE GENOMIC DNA]</scope>
    <source>
        <strain evidence="3">cv. Nipponbare</strain>
    </source>
</reference>
<proteinExistence type="predicted"/>
<dbReference type="AlphaFoldDB" id="Q84YS2"/>
<reference evidence="3" key="2">
    <citation type="journal article" date="2008" name="Nucleic Acids Res.">
        <title>The rice annotation project database (RAP-DB): 2008 update.</title>
        <authorList>
            <consortium name="The rice annotation project (RAP)"/>
        </authorList>
    </citation>
    <scope>GENOME REANNOTATION</scope>
    <source>
        <strain evidence="3">cv. Nipponbare</strain>
    </source>
</reference>
<sequence length="81" mass="8702">MATKKKAERLGTTGIHNIHKEKRTLKKAFEAMNPPKLARSLDRLLTILAGDVVASAGGSKDERPVPRRGGAGQQRAAQGRS</sequence>
<evidence type="ECO:0000313" key="3">
    <source>
        <dbReference type="Proteomes" id="UP000000763"/>
    </source>
</evidence>
<evidence type="ECO:0000313" key="2">
    <source>
        <dbReference type="EMBL" id="BAC57370.1"/>
    </source>
</evidence>
<dbReference type="Proteomes" id="UP000000763">
    <property type="component" value="Chromosome 7"/>
</dbReference>
<feature type="region of interest" description="Disordered" evidence="1">
    <location>
        <begin position="53"/>
        <end position="81"/>
    </location>
</feature>
<protein>
    <submittedName>
        <fullName evidence="2">Uncharacterized protein</fullName>
    </submittedName>
</protein>
<organism evidence="2 3">
    <name type="scientific">Oryza sativa subsp. japonica</name>
    <name type="common">Rice</name>
    <dbReference type="NCBI Taxonomy" id="39947"/>
    <lineage>
        <taxon>Eukaryota</taxon>
        <taxon>Viridiplantae</taxon>
        <taxon>Streptophyta</taxon>
        <taxon>Embryophyta</taxon>
        <taxon>Tracheophyta</taxon>
        <taxon>Spermatophyta</taxon>
        <taxon>Magnoliopsida</taxon>
        <taxon>Liliopsida</taxon>
        <taxon>Poales</taxon>
        <taxon>Poaceae</taxon>
        <taxon>BOP clade</taxon>
        <taxon>Oryzoideae</taxon>
        <taxon>Oryzeae</taxon>
        <taxon>Oryzinae</taxon>
        <taxon>Oryza</taxon>
        <taxon>Oryza sativa</taxon>
    </lineage>
</organism>
<dbReference type="EMBL" id="AP005641">
    <property type="protein sequence ID" value="BAC57370.1"/>
    <property type="molecule type" value="Genomic_DNA"/>
</dbReference>
<evidence type="ECO:0000256" key="1">
    <source>
        <dbReference type="SAM" id="MobiDB-lite"/>
    </source>
</evidence>